<reference evidence="1" key="1">
    <citation type="submission" date="2022-05" db="EMBL/GenBank/DDBJ databases">
        <title>Chromosome-level genome of Chaenocephalus aceratus.</title>
        <authorList>
            <person name="Park H."/>
        </authorList>
    </citation>
    <scope>NUCLEOTIDE SEQUENCE</scope>
    <source>
        <strain evidence="1">KU_202001</strain>
    </source>
</reference>
<gene>
    <name evidence="1" type="ORF">KUCAC02_019753</name>
</gene>
<protein>
    <submittedName>
        <fullName evidence="1">Uncharacterized protein</fullName>
    </submittedName>
</protein>
<evidence type="ECO:0000313" key="2">
    <source>
        <dbReference type="Proteomes" id="UP001057452"/>
    </source>
</evidence>
<evidence type="ECO:0000313" key="1">
    <source>
        <dbReference type="EMBL" id="KAI4801885.1"/>
    </source>
</evidence>
<proteinExistence type="predicted"/>
<keyword evidence="2" id="KW-1185">Reference proteome</keyword>
<sequence length="588" mass="64798">HPAKTAKSPRKAAGSPAKSPRKSPFKPSMITSSFYGQKKPLYLTPLERKVIKDLPSLPRPLPSSPSPEKKKPPKKRIVKGGGKQKKVVLGSSNAGKAFTKGYMTSPRKIKLPTLGSSFSAKPASTTTSAPVSFPKPIELRKAFTITFSNLKPKPKIFVGAAFFGTGKKPKSMYKKSAPRSKPASVPVKSKAVPLQTTTEKPKPAAPVMKQQKQPEETAVPPVATEDIEPSAKQRPKFDPLDWMDSFSEEPETPEPFGSPQMLFDAYGITKELSIVLSRTPTASPASTASSLSVQFQDGGPKPVLDLSDISPAASPPKDAAGVYPIFGSASKRLRNAALRPPASCSTPSAPTALLSTPAVKERPVRRRKEKQDDDQLIIDAAWTTRRTTSNTTSFHQRFLESIKYVGWKKERVVAEFWDGKIILVMPGDPKYAIKKADDVRHVADSELGFQQLTLSRPTQAKTYLFINSERMVVGCLVAEPIRRAYRVLEQPEHHKDMTKDDFMERHRAWCCSTVPEQALCGISRIWVFSLARRQGIATRMLDTVRSTFVYGSHLTKQEIAFSDPTPDGKQFATNFSNTPTFLVYNFIA</sequence>
<comment type="caution">
    <text evidence="1">The sequence shown here is derived from an EMBL/GenBank/DDBJ whole genome shotgun (WGS) entry which is preliminary data.</text>
</comment>
<organism evidence="1 2">
    <name type="scientific">Chaenocephalus aceratus</name>
    <name type="common">Blackfin icefish</name>
    <name type="synonym">Chaenichthys aceratus</name>
    <dbReference type="NCBI Taxonomy" id="36190"/>
    <lineage>
        <taxon>Eukaryota</taxon>
        <taxon>Metazoa</taxon>
        <taxon>Chordata</taxon>
        <taxon>Craniata</taxon>
        <taxon>Vertebrata</taxon>
        <taxon>Euteleostomi</taxon>
        <taxon>Actinopterygii</taxon>
        <taxon>Neopterygii</taxon>
        <taxon>Teleostei</taxon>
        <taxon>Neoteleostei</taxon>
        <taxon>Acanthomorphata</taxon>
        <taxon>Eupercaria</taxon>
        <taxon>Perciformes</taxon>
        <taxon>Notothenioidei</taxon>
        <taxon>Channichthyidae</taxon>
        <taxon>Chaenocephalus</taxon>
    </lineage>
</organism>
<accession>A0ACB9VQ08</accession>
<name>A0ACB9VQ08_CHAAC</name>
<dbReference type="Proteomes" id="UP001057452">
    <property type="component" value="Chromosome 24"/>
</dbReference>
<dbReference type="EMBL" id="CM043808">
    <property type="protein sequence ID" value="KAI4801885.1"/>
    <property type="molecule type" value="Genomic_DNA"/>
</dbReference>
<feature type="non-terminal residue" evidence="1">
    <location>
        <position position="1"/>
    </location>
</feature>